<dbReference type="AlphaFoldDB" id="A0A1F7FEZ0"/>
<dbReference type="Proteomes" id="UP000179243">
    <property type="component" value="Unassembled WGS sequence"/>
</dbReference>
<organism evidence="1 2">
    <name type="scientific">Candidatus Raymondbacteria bacterium RIFOXYD12_FULL_49_13</name>
    <dbReference type="NCBI Taxonomy" id="1817890"/>
    <lineage>
        <taxon>Bacteria</taxon>
        <taxon>Raymondiibacteriota</taxon>
    </lineage>
</organism>
<comment type="caution">
    <text evidence="1">The sequence shown here is derived from an EMBL/GenBank/DDBJ whole genome shotgun (WGS) entry which is preliminary data.</text>
</comment>
<protein>
    <submittedName>
        <fullName evidence="1">Uncharacterized protein</fullName>
    </submittedName>
</protein>
<name>A0A1F7FEZ0_UNCRA</name>
<gene>
    <name evidence="1" type="ORF">A2519_10085</name>
</gene>
<sequence length="145" mass="16931">MKVTVTTDQYKSLLHLVYLGNWMANSYRETPLDEFDKIEEFIFSLAPAAGLDEWVTFSHEDNRLHASEGFDETLMEFLDDYDENTFWESFVQRMARRDLEREVGVDTVIALAPDALQEKLQPHVERWAQEIDENGLERIVVEKGS</sequence>
<accession>A0A1F7FEZ0</accession>
<dbReference type="EMBL" id="MFYX01000064">
    <property type="protein sequence ID" value="OGK05016.1"/>
    <property type="molecule type" value="Genomic_DNA"/>
</dbReference>
<reference evidence="1 2" key="1">
    <citation type="journal article" date="2016" name="Nat. Commun.">
        <title>Thousands of microbial genomes shed light on interconnected biogeochemical processes in an aquifer system.</title>
        <authorList>
            <person name="Anantharaman K."/>
            <person name="Brown C.T."/>
            <person name="Hug L.A."/>
            <person name="Sharon I."/>
            <person name="Castelle C.J."/>
            <person name="Probst A.J."/>
            <person name="Thomas B.C."/>
            <person name="Singh A."/>
            <person name="Wilkins M.J."/>
            <person name="Karaoz U."/>
            <person name="Brodie E.L."/>
            <person name="Williams K.H."/>
            <person name="Hubbard S.S."/>
            <person name="Banfield J.F."/>
        </authorList>
    </citation>
    <scope>NUCLEOTIDE SEQUENCE [LARGE SCALE GENOMIC DNA]</scope>
</reference>
<proteinExistence type="predicted"/>
<evidence type="ECO:0000313" key="1">
    <source>
        <dbReference type="EMBL" id="OGK05016.1"/>
    </source>
</evidence>
<evidence type="ECO:0000313" key="2">
    <source>
        <dbReference type="Proteomes" id="UP000179243"/>
    </source>
</evidence>